<accession>A0ABX1S7C3</accession>
<dbReference type="EMBL" id="JAAXLA010000012">
    <property type="protein sequence ID" value="NMH97464.1"/>
    <property type="molecule type" value="Genomic_DNA"/>
</dbReference>
<evidence type="ECO:0000313" key="3">
    <source>
        <dbReference type="EMBL" id="NMH97464.1"/>
    </source>
</evidence>
<dbReference type="Pfam" id="PF02636">
    <property type="entry name" value="Methyltransf_28"/>
    <property type="match status" value="1"/>
</dbReference>
<keyword evidence="2" id="KW-0808">Transferase</keyword>
<dbReference type="Gene3D" id="3.40.50.12710">
    <property type="match status" value="1"/>
</dbReference>
<reference evidence="3 4" key="1">
    <citation type="submission" date="2020-04" db="EMBL/GenBank/DDBJ databases">
        <authorList>
            <person name="Klaysubun C."/>
            <person name="Duangmal K."/>
            <person name="Lipun K."/>
        </authorList>
    </citation>
    <scope>NUCLEOTIDE SEQUENCE [LARGE SCALE GENOMIC DNA]</scope>
    <source>
        <strain evidence="3 4">K10HN5</strain>
    </source>
</reference>
<gene>
    <name evidence="3" type="ORF">HF526_09090</name>
</gene>
<dbReference type="RefSeq" id="WP_169380904.1">
    <property type="nucleotide sequence ID" value="NZ_JAAXLA010000012.1"/>
</dbReference>
<dbReference type="SUPFAM" id="SSF53335">
    <property type="entry name" value="S-adenosyl-L-methionine-dependent methyltransferases"/>
    <property type="match status" value="1"/>
</dbReference>
<proteinExistence type="predicted"/>
<keyword evidence="4" id="KW-1185">Reference proteome</keyword>
<protein>
    <recommendedName>
        <fullName evidence="5">SAM-dependent MidA family methyltransferase</fullName>
    </recommendedName>
</protein>
<dbReference type="Proteomes" id="UP000820669">
    <property type="component" value="Unassembled WGS sequence"/>
</dbReference>
<dbReference type="InterPro" id="IPR029063">
    <property type="entry name" value="SAM-dependent_MTases_sf"/>
</dbReference>
<dbReference type="PANTHER" id="PTHR12049">
    <property type="entry name" value="PROTEIN ARGININE METHYLTRANSFERASE NDUFAF7, MITOCHONDRIAL"/>
    <property type="match status" value="1"/>
</dbReference>
<keyword evidence="1" id="KW-0489">Methyltransferase</keyword>
<comment type="caution">
    <text evidence="3">The sequence shown here is derived from an EMBL/GenBank/DDBJ whole genome shotgun (WGS) entry which is preliminary data.</text>
</comment>
<name>A0ABX1S7C3_9PSEU</name>
<dbReference type="InterPro" id="IPR038375">
    <property type="entry name" value="NDUFAF7_sf"/>
</dbReference>
<evidence type="ECO:0000256" key="1">
    <source>
        <dbReference type="ARBA" id="ARBA00022603"/>
    </source>
</evidence>
<evidence type="ECO:0008006" key="5">
    <source>
        <dbReference type="Google" id="ProtNLM"/>
    </source>
</evidence>
<evidence type="ECO:0000313" key="4">
    <source>
        <dbReference type="Proteomes" id="UP000820669"/>
    </source>
</evidence>
<sequence length="334" mass="35856">MWTGWRAATDRALYAERGFYRRSAPCRHFRTSVHASARFAAALSTLLQGVDAALGHPAVLDVVDVGAGRAELLLGLRAAAPAELRSRLRLTAVERAARPDGLAPEIGWRSCPPDVITGVVIANEWLDNIPVDVVVRTADGDRLLLVDPVTGDERRGPAPTAADAAWLRRWWPLTEPGDRAEVGRPRDEAWADVVRRLHRGLAVAADYAHDRSARPPFGTLAGYRGGRAVVPVPDGSCDITAHVALDACAAAGARAGAHDTLLTTQRAALRALGLRGARPPHQLAHSAPTHYLRELQRAGEEAELMDPCGLGRFGWLVQTIDMDASAAFPVPPAR</sequence>
<dbReference type="InterPro" id="IPR003788">
    <property type="entry name" value="NDUFAF7"/>
</dbReference>
<dbReference type="PANTHER" id="PTHR12049:SF7">
    <property type="entry name" value="PROTEIN ARGININE METHYLTRANSFERASE NDUFAF7, MITOCHONDRIAL"/>
    <property type="match status" value="1"/>
</dbReference>
<evidence type="ECO:0000256" key="2">
    <source>
        <dbReference type="ARBA" id="ARBA00022679"/>
    </source>
</evidence>
<organism evidence="3 4">
    <name type="scientific">Pseudonocardia acidicola</name>
    <dbReference type="NCBI Taxonomy" id="2724939"/>
    <lineage>
        <taxon>Bacteria</taxon>
        <taxon>Bacillati</taxon>
        <taxon>Actinomycetota</taxon>
        <taxon>Actinomycetes</taxon>
        <taxon>Pseudonocardiales</taxon>
        <taxon>Pseudonocardiaceae</taxon>
        <taxon>Pseudonocardia</taxon>
    </lineage>
</organism>